<evidence type="ECO:0000259" key="14">
    <source>
        <dbReference type="SMART" id="SM00965"/>
    </source>
</evidence>
<evidence type="ECO:0000256" key="12">
    <source>
        <dbReference type="RuleBase" id="RU003357"/>
    </source>
</evidence>
<keyword evidence="8 12" id="KW-0798">TonB box</keyword>
<dbReference type="GO" id="GO:0006826">
    <property type="term" value="P:iron ion transport"/>
    <property type="evidence" value="ECO:0007669"/>
    <property type="project" value="UniProtKB-KW"/>
</dbReference>
<dbReference type="SMART" id="SM00965">
    <property type="entry name" value="STN"/>
    <property type="match status" value="1"/>
</dbReference>
<keyword evidence="2 11" id="KW-0813">Transport</keyword>
<keyword evidence="10 11" id="KW-0998">Cell outer membrane</keyword>
<evidence type="ECO:0000256" key="3">
    <source>
        <dbReference type="ARBA" id="ARBA00022452"/>
    </source>
</evidence>
<dbReference type="KEGG" id="sphu:SPPYR_1150"/>
<feature type="domain" description="Secretin/TonB short N-terminal" evidence="14">
    <location>
        <begin position="52"/>
        <end position="103"/>
    </location>
</feature>
<keyword evidence="3 11" id="KW-1134">Transmembrane beta strand</keyword>
<dbReference type="InterPro" id="IPR011662">
    <property type="entry name" value="Secretin/TonB_short_N"/>
</dbReference>
<feature type="signal peptide" evidence="13">
    <location>
        <begin position="1"/>
        <end position="27"/>
    </location>
</feature>
<dbReference type="InterPro" id="IPR036942">
    <property type="entry name" value="Beta-barrel_TonB_sf"/>
</dbReference>
<organism evidence="15">
    <name type="scientific">uncultured Sphingopyxis sp</name>
    <dbReference type="NCBI Taxonomy" id="310581"/>
    <lineage>
        <taxon>Bacteria</taxon>
        <taxon>Pseudomonadati</taxon>
        <taxon>Pseudomonadota</taxon>
        <taxon>Alphaproteobacteria</taxon>
        <taxon>Sphingomonadales</taxon>
        <taxon>Sphingomonadaceae</taxon>
        <taxon>Sphingopyxis</taxon>
        <taxon>environmental samples</taxon>
    </lineage>
</organism>
<evidence type="ECO:0000256" key="11">
    <source>
        <dbReference type="PROSITE-ProRule" id="PRU01360"/>
    </source>
</evidence>
<evidence type="ECO:0000256" key="7">
    <source>
        <dbReference type="ARBA" id="ARBA00023065"/>
    </source>
</evidence>
<dbReference type="GO" id="GO:0009279">
    <property type="term" value="C:cell outer membrane"/>
    <property type="evidence" value="ECO:0007669"/>
    <property type="project" value="UniProtKB-SubCell"/>
</dbReference>
<evidence type="ECO:0000256" key="10">
    <source>
        <dbReference type="ARBA" id="ARBA00023237"/>
    </source>
</evidence>
<dbReference type="PANTHER" id="PTHR32552">
    <property type="entry name" value="FERRICHROME IRON RECEPTOR-RELATED"/>
    <property type="match status" value="1"/>
</dbReference>
<dbReference type="Gene3D" id="2.40.170.20">
    <property type="entry name" value="TonB-dependent receptor, beta-barrel domain"/>
    <property type="match status" value="2"/>
</dbReference>
<keyword evidence="4" id="KW-0410">Iron transport</keyword>
<name>A0A1Y5PQM8_9SPHN</name>
<gene>
    <name evidence="15" type="ORF">SPPYR_1150</name>
</gene>
<evidence type="ECO:0000313" key="15">
    <source>
        <dbReference type="EMBL" id="SBV32270.1"/>
    </source>
</evidence>
<sequence length="1114" mass="121353">MRYRDLRGALASSVAIYAVVVATPAMAQTKSFDVPAQSAATGIPALAEQADIQILVSEDAVRGKSIRAIKGSMTVDQAVRRAAADAGLRIVSNDGRTWTLASATSAAADPAPDSDYRGNEIIVTAQKRVESAQKVPIAITALSQKNLEEQKIESGADIMRAVPNLTFSKSNFTSYNISIRGIGTKAISATSDPGVAVSFNNVGIIHNRFFEQEFFDMERMEVLRGPQGTLYGRNATGGVINLITAKPKLGQFEGSIKGEVGNFNSRRMTGMLNIPIVPDAFGLRIAGSMTDRDGYDYNSVTKNRVNGRDLYSLRTTLGFENDWLRGNFIWERFRENDNRSRTGKQLCHRDDGLKIIGNTPVPQTGIGAGGVNLTQRSPLREALFSTGCKAGSLYDDDAFGTPNGLALAYVAGANQAHNAFLLGYEGAVPSARVLATLLKTGVDPYGGLMQSRDLREIASSKDPIYRAKSDLLELNFDIDLAQGLTFSSQTAWNWDGVYSFQDYNRFNTQPIFNDSSGWVTSAFTPGTGVTYPPSPFRPLSPGGILCDPQLGCSDTLAVFDISSAYSKQFSQEVRLQSDFDGPFNFSVGGNYTKFRTQNDYYVLSNLLTALAKTPPFGNLDQCNENNYGLFGGSTVDGVDYCPYIDPNPVDSIDGQGHNYFRSSNPYALQSLAAFGEAYYEIDPNLKLTAGLRYTRDRKTFTPVPSQLLLAPTMLAGGVVGKGYPAGPDIKLKWGEFTGRFGIDWSPQISFTDDTLLYAFYSRGYKAGGMNPPTPGFATSEQLIDAGVLTEQEAALYDSLGVNPVLSLSGVNYGPTFEPEFVNAFEIGTKNVLMGGRLTLNASAFFYDYKNYQVSQIRDRTAVNENFDAKVWGAELSALFEPVDNFRLNANIGWLGSRIGKGQKSIDPMNRNLGDPNYVVTRGWVQLPSNCVVPAHYAESFLQTKGGDAESWKLCGGWGGIFALGGLTLPDPATGQLFDFANYPELNGGAGLYTDLSGNELPNSPHWTVNLGAEYTVPFDDGWSATIRGDGYWQAKSWARVYNLAPYDRLRDWTNFNISLRVDGPDDLSIEAYVKNVFNSTPITDAFLNSDDSGLTTNVFTLDPRIIGFSIAKKF</sequence>
<feature type="chain" id="PRO_5012509104" evidence="13">
    <location>
        <begin position="28"/>
        <end position="1114"/>
    </location>
</feature>
<evidence type="ECO:0000256" key="6">
    <source>
        <dbReference type="ARBA" id="ARBA00023004"/>
    </source>
</evidence>
<keyword evidence="9 11" id="KW-0472">Membrane</keyword>
<comment type="similarity">
    <text evidence="11 12">Belongs to the TonB-dependent receptor family.</text>
</comment>
<proteinExistence type="inferred from homology"/>
<evidence type="ECO:0000256" key="9">
    <source>
        <dbReference type="ARBA" id="ARBA00023136"/>
    </source>
</evidence>
<dbReference type="InterPro" id="IPR039426">
    <property type="entry name" value="TonB-dep_rcpt-like"/>
</dbReference>
<dbReference type="AlphaFoldDB" id="A0A1Y5PQM8"/>
<keyword evidence="6" id="KW-0408">Iron</keyword>
<accession>A0A1Y5PQM8</accession>
<evidence type="ECO:0000256" key="2">
    <source>
        <dbReference type="ARBA" id="ARBA00022448"/>
    </source>
</evidence>
<dbReference type="Pfam" id="PF07715">
    <property type="entry name" value="Plug"/>
    <property type="match status" value="1"/>
</dbReference>
<comment type="subcellular location">
    <subcellularLocation>
        <location evidence="1 11">Cell outer membrane</location>
        <topology evidence="1 11">Multi-pass membrane protein</topology>
    </subcellularLocation>
</comment>
<dbReference type="Gene3D" id="3.55.50.30">
    <property type="match status" value="1"/>
</dbReference>
<keyword evidence="13" id="KW-0732">Signal</keyword>
<dbReference type="InterPro" id="IPR000531">
    <property type="entry name" value="Beta-barrel_TonB"/>
</dbReference>
<evidence type="ECO:0000256" key="8">
    <source>
        <dbReference type="ARBA" id="ARBA00023077"/>
    </source>
</evidence>
<dbReference type="InterPro" id="IPR012910">
    <property type="entry name" value="Plug_dom"/>
</dbReference>
<evidence type="ECO:0000256" key="4">
    <source>
        <dbReference type="ARBA" id="ARBA00022496"/>
    </source>
</evidence>
<evidence type="ECO:0000256" key="13">
    <source>
        <dbReference type="SAM" id="SignalP"/>
    </source>
</evidence>
<dbReference type="PANTHER" id="PTHR32552:SF81">
    <property type="entry name" value="TONB-DEPENDENT OUTER MEMBRANE RECEPTOR"/>
    <property type="match status" value="1"/>
</dbReference>
<evidence type="ECO:0000256" key="5">
    <source>
        <dbReference type="ARBA" id="ARBA00022692"/>
    </source>
</evidence>
<dbReference type="PROSITE" id="PS52016">
    <property type="entry name" value="TONB_DEPENDENT_REC_3"/>
    <property type="match status" value="1"/>
</dbReference>
<keyword evidence="7" id="KW-0406">Ion transport</keyword>
<keyword evidence="15" id="KW-0675">Receptor</keyword>
<dbReference type="Pfam" id="PF00593">
    <property type="entry name" value="TonB_dep_Rec_b-barrel"/>
    <property type="match status" value="1"/>
</dbReference>
<dbReference type="SUPFAM" id="SSF56935">
    <property type="entry name" value="Porins"/>
    <property type="match status" value="1"/>
</dbReference>
<evidence type="ECO:0000256" key="1">
    <source>
        <dbReference type="ARBA" id="ARBA00004571"/>
    </source>
</evidence>
<dbReference type="EMBL" id="LT598653">
    <property type="protein sequence ID" value="SBV32270.1"/>
    <property type="molecule type" value="Genomic_DNA"/>
</dbReference>
<protein>
    <submittedName>
        <fullName evidence="15">TonB-dependent receptor</fullName>
    </submittedName>
</protein>
<keyword evidence="5 11" id="KW-0812">Transmembrane</keyword>
<reference evidence="15" key="1">
    <citation type="submission" date="2016-03" db="EMBL/GenBank/DDBJ databases">
        <authorList>
            <person name="Ploux O."/>
        </authorList>
    </citation>
    <scope>NUCLEOTIDE SEQUENCE</scope>
    <source>
        <strain evidence="15">UC10</strain>
    </source>
</reference>